<accession>G5ACJ8</accession>
<feature type="region of interest" description="Disordered" evidence="2">
    <location>
        <begin position="1"/>
        <end position="23"/>
    </location>
</feature>
<feature type="compositionally biased region" description="Basic and acidic residues" evidence="2">
    <location>
        <begin position="1"/>
        <end position="16"/>
    </location>
</feature>
<dbReference type="InterPro" id="IPR027267">
    <property type="entry name" value="AH/BAR_dom_sf"/>
</dbReference>
<evidence type="ECO:0000313" key="4">
    <source>
        <dbReference type="EMBL" id="EGZ07072.1"/>
    </source>
</evidence>
<dbReference type="InParanoid" id="G5ACJ8"/>
<sequence>MKGVKDGSRRLKDEIARSMGAGTEGGVDPVLEYRTQRFNRYNDRLEDLSKAMTHYTNATHAYAQATAQLMHAFSAFFESQMQDAQEASAEAPEAPGVKALAQSSLRVEEIQQSLQENVFDVAQSLQYRTVVQPLQELRASNASLAQQLRNLKQKVQSILKLRSTTIPSNDVVLSLTQLSDFDSAQRNAEAQKRSPPDFEKAQQKLQAATASLSAVAESVDTDMSMIEARRDSTLKNELLTVVAAQLFIHSRANDHLQQLVPLLPGVAKPLVLLLAESARRRRPANPATTDVMGVISYSGEYSRGVLDQPVHCHRDSLGDVAAVHPIGIAPFKVQ</sequence>
<evidence type="ECO:0000256" key="1">
    <source>
        <dbReference type="SAM" id="Coils"/>
    </source>
</evidence>
<dbReference type="OMA" id="RFNRYND"/>
<gene>
    <name evidence="4" type="ORF">PHYSODRAFT_307080</name>
</gene>
<keyword evidence="5" id="KW-1185">Reference proteome</keyword>
<dbReference type="GeneID" id="20642829"/>
<evidence type="ECO:0000313" key="5">
    <source>
        <dbReference type="Proteomes" id="UP000002640"/>
    </source>
</evidence>
<dbReference type="STRING" id="1094619.G5ACJ8"/>
<feature type="coiled-coil region" evidence="1">
    <location>
        <begin position="134"/>
        <end position="161"/>
    </location>
</feature>
<dbReference type="InterPro" id="IPR004148">
    <property type="entry name" value="BAR_dom"/>
</dbReference>
<dbReference type="EMBL" id="JH159163">
    <property type="protein sequence ID" value="EGZ07072.1"/>
    <property type="molecule type" value="Genomic_DNA"/>
</dbReference>
<dbReference type="RefSeq" id="XP_009537836.1">
    <property type="nucleotide sequence ID" value="XM_009539541.1"/>
</dbReference>
<dbReference type="Pfam" id="PF03114">
    <property type="entry name" value="BAR"/>
    <property type="match status" value="1"/>
</dbReference>
<reference evidence="4 5" key="1">
    <citation type="journal article" date="2006" name="Science">
        <title>Phytophthora genome sequences uncover evolutionary origins and mechanisms of pathogenesis.</title>
        <authorList>
            <person name="Tyler B.M."/>
            <person name="Tripathy S."/>
            <person name="Zhang X."/>
            <person name="Dehal P."/>
            <person name="Jiang R.H."/>
            <person name="Aerts A."/>
            <person name="Arredondo F.D."/>
            <person name="Baxter L."/>
            <person name="Bensasson D."/>
            <person name="Beynon J.L."/>
            <person name="Chapman J."/>
            <person name="Damasceno C.M."/>
            <person name="Dorrance A.E."/>
            <person name="Dou D."/>
            <person name="Dickerman A.W."/>
            <person name="Dubchak I.L."/>
            <person name="Garbelotto M."/>
            <person name="Gijzen M."/>
            <person name="Gordon S.G."/>
            <person name="Govers F."/>
            <person name="Grunwald N.J."/>
            <person name="Huang W."/>
            <person name="Ivors K.L."/>
            <person name="Jones R.W."/>
            <person name="Kamoun S."/>
            <person name="Krampis K."/>
            <person name="Lamour K.H."/>
            <person name="Lee M.K."/>
            <person name="McDonald W.H."/>
            <person name="Medina M."/>
            <person name="Meijer H.J."/>
            <person name="Nordberg E.K."/>
            <person name="Maclean D.J."/>
            <person name="Ospina-Giraldo M.D."/>
            <person name="Morris P.F."/>
            <person name="Phuntumart V."/>
            <person name="Putnam N.H."/>
            <person name="Rash S."/>
            <person name="Rose J.K."/>
            <person name="Sakihama Y."/>
            <person name="Salamov A.A."/>
            <person name="Savidor A."/>
            <person name="Scheuring C.F."/>
            <person name="Smith B.M."/>
            <person name="Sobral B.W."/>
            <person name="Terry A."/>
            <person name="Torto-Alalibo T.A."/>
            <person name="Win J."/>
            <person name="Xu Z."/>
            <person name="Zhang H."/>
            <person name="Grigoriev I.V."/>
            <person name="Rokhsar D.S."/>
            <person name="Boore J.L."/>
        </authorList>
    </citation>
    <scope>NUCLEOTIDE SEQUENCE [LARGE SCALE GENOMIC DNA]</scope>
    <source>
        <strain evidence="4 5">P6497</strain>
    </source>
</reference>
<organism evidence="4 5">
    <name type="scientific">Phytophthora sojae (strain P6497)</name>
    <name type="common">Soybean stem and root rot agent</name>
    <name type="synonym">Phytophthora megasperma f. sp. glycines</name>
    <dbReference type="NCBI Taxonomy" id="1094619"/>
    <lineage>
        <taxon>Eukaryota</taxon>
        <taxon>Sar</taxon>
        <taxon>Stramenopiles</taxon>
        <taxon>Oomycota</taxon>
        <taxon>Peronosporomycetes</taxon>
        <taxon>Peronosporales</taxon>
        <taxon>Peronosporaceae</taxon>
        <taxon>Phytophthora</taxon>
    </lineage>
</organism>
<feature type="domain" description="BAR" evidence="3">
    <location>
        <begin position="9"/>
        <end position="262"/>
    </location>
</feature>
<protein>
    <recommendedName>
        <fullName evidence="3">BAR domain-containing protein</fullName>
    </recommendedName>
</protein>
<proteinExistence type="predicted"/>
<evidence type="ECO:0000256" key="2">
    <source>
        <dbReference type="SAM" id="MobiDB-lite"/>
    </source>
</evidence>
<evidence type="ECO:0000259" key="3">
    <source>
        <dbReference type="Pfam" id="PF03114"/>
    </source>
</evidence>
<keyword evidence="1" id="KW-0175">Coiled coil</keyword>
<name>G5ACJ8_PHYSP</name>
<dbReference type="GO" id="GO:0005737">
    <property type="term" value="C:cytoplasm"/>
    <property type="evidence" value="ECO:0007669"/>
    <property type="project" value="InterPro"/>
</dbReference>
<dbReference type="KEGG" id="psoj:PHYSODRAFT_307080"/>
<dbReference type="Proteomes" id="UP000002640">
    <property type="component" value="Unassembled WGS sequence"/>
</dbReference>
<dbReference type="SUPFAM" id="SSF103657">
    <property type="entry name" value="BAR/IMD domain-like"/>
    <property type="match status" value="1"/>
</dbReference>
<dbReference type="Gene3D" id="1.20.1270.60">
    <property type="entry name" value="Arfaptin homology (AH) domain/BAR domain"/>
    <property type="match status" value="1"/>
</dbReference>
<dbReference type="AlphaFoldDB" id="G5ACJ8"/>